<evidence type="ECO:0000256" key="3">
    <source>
        <dbReference type="ARBA" id="ARBA00022617"/>
    </source>
</evidence>
<proteinExistence type="inferred from homology"/>
<dbReference type="Proteomes" id="UP000006882">
    <property type="component" value="Chromosome G4"/>
</dbReference>
<keyword evidence="5" id="KW-0479">Metal-binding</keyword>
<dbReference type="Gene3D" id="1.10.630.10">
    <property type="entry name" value="Cytochrome P450"/>
    <property type="match status" value="1"/>
</dbReference>
<comment type="similarity">
    <text evidence="2">Belongs to the cytochrome P450 family.</text>
</comment>
<keyword evidence="9" id="KW-0503">Monooxygenase</keyword>
<dbReference type="EMBL" id="CM007654">
    <property type="protein sequence ID" value="ONI12243.1"/>
    <property type="molecule type" value="Genomic_DNA"/>
</dbReference>
<keyword evidence="8" id="KW-0408">Iron</keyword>
<evidence type="ECO:0000313" key="12">
    <source>
        <dbReference type="Proteomes" id="UP000006882"/>
    </source>
</evidence>
<keyword evidence="10" id="KW-0472">Membrane</keyword>
<dbReference type="SUPFAM" id="SSF48264">
    <property type="entry name" value="Cytochrome P450"/>
    <property type="match status" value="1"/>
</dbReference>
<name>A0A251PL02_PRUPE</name>
<keyword evidence="7" id="KW-0560">Oxidoreductase</keyword>
<dbReference type="InterPro" id="IPR001128">
    <property type="entry name" value="Cyt_P450"/>
</dbReference>
<evidence type="ECO:0000256" key="7">
    <source>
        <dbReference type="ARBA" id="ARBA00023002"/>
    </source>
</evidence>
<dbReference type="GO" id="GO:0005506">
    <property type="term" value="F:iron ion binding"/>
    <property type="evidence" value="ECO:0007669"/>
    <property type="project" value="InterPro"/>
</dbReference>
<dbReference type="InterPro" id="IPR036396">
    <property type="entry name" value="Cyt_P450_sf"/>
</dbReference>
<accession>A0A251PL02</accession>
<evidence type="ECO:0000313" key="11">
    <source>
        <dbReference type="EMBL" id="ONI12243.1"/>
    </source>
</evidence>
<evidence type="ECO:0000256" key="6">
    <source>
        <dbReference type="ARBA" id="ARBA00022989"/>
    </source>
</evidence>
<dbReference type="GO" id="GO:0016705">
    <property type="term" value="F:oxidoreductase activity, acting on paired donors, with incorporation or reduction of molecular oxygen"/>
    <property type="evidence" value="ECO:0007669"/>
    <property type="project" value="InterPro"/>
</dbReference>
<keyword evidence="12" id="KW-1185">Reference proteome</keyword>
<evidence type="ECO:0000256" key="8">
    <source>
        <dbReference type="ARBA" id="ARBA00023004"/>
    </source>
</evidence>
<sequence length="369" mass="42545">MEISVSSMVVAILCVGLNTLGWKVVNWVWLKPKKLESYDGDKWVKHRRIINPAFHIDKMKDMLPAFHAASENMLSKWEMRFSSTETCELDVWPYLCAFSGDVISCCIRYNFEEGERFFKLQKEQGALTRSSELSPHTTVEGFPKPRLGKRYDLLRAATTYQCACRFLPTKMNRSMKQISNEMAICLREIINKREKAMRAGEATEDDLLGILLKSNFSEIQEHGDDKDVGMSIEEGIEECKVFYLAGEDTTKDLINWTLVLLGKHQDWQRRAREEVVQIFKNNKPDYAGLNRLKIVDMILYEVLRLYPPAIFTTREITKETKLGDISLPPGVQLAVPILFVHHDKEIWGDDVHKFKPERFSEGVSKASKN</sequence>
<evidence type="ECO:0000256" key="10">
    <source>
        <dbReference type="ARBA" id="ARBA00023136"/>
    </source>
</evidence>
<dbReference type="PANTHER" id="PTHR24282">
    <property type="entry name" value="CYTOCHROME P450 FAMILY MEMBER"/>
    <property type="match status" value="1"/>
</dbReference>
<evidence type="ECO:0000256" key="2">
    <source>
        <dbReference type="ARBA" id="ARBA00010617"/>
    </source>
</evidence>
<keyword evidence="6" id="KW-1133">Transmembrane helix</keyword>
<dbReference type="GO" id="GO:0004497">
    <property type="term" value="F:monooxygenase activity"/>
    <property type="evidence" value="ECO:0000318"/>
    <property type="project" value="GO_Central"/>
</dbReference>
<dbReference type="GO" id="GO:0020037">
    <property type="term" value="F:heme binding"/>
    <property type="evidence" value="ECO:0007669"/>
    <property type="project" value="InterPro"/>
</dbReference>
<evidence type="ECO:0000256" key="5">
    <source>
        <dbReference type="ARBA" id="ARBA00022723"/>
    </source>
</evidence>
<comment type="subcellular location">
    <subcellularLocation>
        <location evidence="1">Membrane</location>
        <topology evidence="1">Single-pass membrane protein</topology>
    </subcellularLocation>
</comment>
<keyword evidence="3" id="KW-0349">Heme</keyword>
<evidence type="ECO:0000256" key="4">
    <source>
        <dbReference type="ARBA" id="ARBA00022692"/>
    </source>
</evidence>
<dbReference type="GO" id="GO:0016020">
    <property type="term" value="C:membrane"/>
    <property type="evidence" value="ECO:0007669"/>
    <property type="project" value="UniProtKB-SubCell"/>
</dbReference>
<dbReference type="eggNOG" id="KOG0157">
    <property type="taxonomic scope" value="Eukaryota"/>
</dbReference>
<evidence type="ECO:0008006" key="13">
    <source>
        <dbReference type="Google" id="ProtNLM"/>
    </source>
</evidence>
<dbReference type="PANTHER" id="PTHR24282:SF255">
    <property type="entry name" value="CYTOCHROME P450 72A11-RELATED"/>
    <property type="match status" value="1"/>
</dbReference>
<dbReference type="Gramene" id="ONI12243">
    <property type="protein sequence ID" value="ONI12243"/>
    <property type="gene ID" value="PRUPE_4G153100"/>
</dbReference>
<keyword evidence="4" id="KW-0812">Transmembrane</keyword>
<evidence type="ECO:0000256" key="9">
    <source>
        <dbReference type="ARBA" id="ARBA00023033"/>
    </source>
</evidence>
<dbReference type="InterPro" id="IPR050665">
    <property type="entry name" value="Cytochrome_P450_Monooxygen"/>
</dbReference>
<dbReference type="AlphaFoldDB" id="A0A251PL02"/>
<dbReference type="STRING" id="3760.A0A251PL02"/>
<organism evidence="11 12">
    <name type="scientific">Prunus persica</name>
    <name type="common">Peach</name>
    <name type="synonym">Amygdalus persica</name>
    <dbReference type="NCBI Taxonomy" id="3760"/>
    <lineage>
        <taxon>Eukaryota</taxon>
        <taxon>Viridiplantae</taxon>
        <taxon>Streptophyta</taxon>
        <taxon>Embryophyta</taxon>
        <taxon>Tracheophyta</taxon>
        <taxon>Spermatophyta</taxon>
        <taxon>Magnoliopsida</taxon>
        <taxon>eudicotyledons</taxon>
        <taxon>Gunneridae</taxon>
        <taxon>Pentapetalae</taxon>
        <taxon>rosids</taxon>
        <taxon>fabids</taxon>
        <taxon>Rosales</taxon>
        <taxon>Rosaceae</taxon>
        <taxon>Amygdaloideae</taxon>
        <taxon>Amygdaleae</taxon>
        <taxon>Prunus</taxon>
    </lineage>
</organism>
<reference evidence="11 12" key="1">
    <citation type="journal article" date="2013" name="Nat. Genet.">
        <title>The high-quality draft genome of peach (Prunus persica) identifies unique patterns of genetic diversity, domestication and genome evolution.</title>
        <authorList>
            <consortium name="International Peach Genome Initiative"/>
            <person name="Verde I."/>
            <person name="Abbott A.G."/>
            <person name="Scalabrin S."/>
            <person name="Jung S."/>
            <person name="Shu S."/>
            <person name="Marroni F."/>
            <person name="Zhebentyayeva T."/>
            <person name="Dettori M.T."/>
            <person name="Grimwood J."/>
            <person name="Cattonaro F."/>
            <person name="Zuccolo A."/>
            <person name="Rossini L."/>
            <person name="Jenkins J."/>
            <person name="Vendramin E."/>
            <person name="Meisel L.A."/>
            <person name="Decroocq V."/>
            <person name="Sosinski B."/>
            <person name="Prochnik S."/>
            <person name="Mitros T."/>
            <person name="Policriti A."/>
            <person name="Cipriani G."/>
            <person name="Dondini L."/>
            <person name="Ficklin S."/>
            <person name="Goodstein D.M."/>
            <person name="Xuan P."/>
            <person name="Del Fabbro C."/>
            <person name="Aramini V."/>
            <person name="Copetti D."/>
            <person name="Gonzalez S."/>
            <person name="Horner D.S."/>
            <person name="Falchi R."/>
            <person name="Lucas S."/>
            <person name="Mica E."/>
            <person name="Maldonado J."/>
            <person name="Lazzari B."/>
            <person name="Bielenberg D."/>
            <person name="Pirona R."/>
            <person name="Miculan M."/>
            <person name="Barakat A."/>
            <person name="Testolin R."/>
            <person name="Stella A."/>
            <person name="Tartarini S."/>
            <person name="Tonutti P."/>
            <person name="Arus P."/>
            <person name="Orellana A."/>
            <person name="Wells C."/>
            <person name="Main D."/>
            <person name="Vizzotto G."/>
            <person name="Silva H."/>
            <person name="Salamini F."/>
            <person name="Schmutz J."/>
            <person name="Morgante M."/>
            <person name="Rokhsar D.S."/>
        </authorList>
    </citation>
    <scope>NUCLEOTIDE SEQUENCE [LARGE SCALE GENOMIC DNA]</scope>
    <source>
        <strain evidence="12">cv. Nemared</strain>
    </source>
</reference>
<gene>
    <name evidence="11" type="ORF">PRUPE_4G153100</name>
</gene>
<evidence type="ECO:0000256" key="1">
    <source>
        <dbReference type="ARBA" id="ARBA00004167"/>
    </source>
</evidence>
<protein>
    <recommendedName>
        <fullName evidence="13">Cytochrome P450</fullName>
    </recommendedName>
</protein>
<dbReference type="Pfam" id="PF00067">
    <property type="entry name" value="p450"/>
    <property type="match status" value="1"/>
</dbReference>